<dbReference type="Pfam" id="PF13536">
    <property type="entry name" value="EmrE"/>
    <property type="match status" value="1"/>
</dbReference>
<dbReference type="RefSeq" id="WP_207854832.1">
    <property type="nucleotide sequence ID" value="NZ_JAFVMG010000012.1"/>
</dbReference>
<keyword evidence="4" id="KW-1185">Reference proteome</keyword>
<feature type="transmembrane region" description="Helical" evidence="2">
    <location>
        <begin position="137"/>
        <end position="154"/>
    </location>
</feature>
<feature type="transmembrane region" description="Helical" evidence="2">
    <location>
        <begin position="111"/>
        <end position="131"/>
    </location>
</feature>
<organism evidence="3 4">
    <name type="scientific">Acetobacter suratthaniensis</name>
    <dbReference type="NCBI Taxonomy" id="1502841"/>
    <lineage>
        <taxon>Bacteria</taxon>
        <taxon>Pseudomonadati</taxon>
        <taxon>Pseudomonadota</taxon>
        <taxon>Alphaproteobacteria</taxon>
        <taxon>Acetobacterales</taxon>
        <taxon>Acetobacteraceae</taxon>
        <taxon>Acetobacter</taxon>
    </lineage>
</organism>
<accession>A0ABS3LNK7</accession>
<dbReference type="InterPro" id="IPR037185">
    <property type="entry name" value="EmrE-like"/>
</dbReference>
<feature type="transmembrane region" description="Helical" evidence="2">
    <location>
        <begin position="193"/>
        <end position="210"/>
    </location>
</feature>
<feature type="region of interest" description="Disordered" evidence="1">
    <location>
        <begin position="1"/>
        <end position="32"/>
    </location>
</feature>
<evidence type="ECO:0000256" key="1">
    <source>
        <dbReference type="SAM" id="MobiDB-lite"/>
    </source>
</evidence>
<evidence type="ECO:0000313" key="3">
    <source>
        <dbReference type="EMBL" id="MBO1328954.1"/>
    </source>
</evidence>
<dbReference type="SUPFAM" id="SSF103481">
    <property type="entry name" value="Multidrug resistance efflux transporter EmrE"/>
    <property type="match status" value="1"/>
</dbReference>
<feature type="transmembrane region" description="Helical" evidence="2">
    <location>
        <begin position="70"/>
        <end position="91"/>
    </location>
</feature>
<keyword evidence="2" id="KW-1133">Transmembrane helix</keyword>
<dbReference type="Proteomes" id="UP000664399">
    <property type="component" value="Unassembled WGS sequence"/>
</dbReference>
<evidence type="ECO:0000256" key="2">
    <source>
        <dbReference type="SAM" id="Phobius"/>
    </source>
</evidence>
<protein>
    <submittedName>
        <fullName evidence="3">Multidrug resistance efflux transporter family protein</fullName>
    </submittedName>
</protein>
<feature type="transmembrane region" description="Helical" evidence="2">
    <location>
        <begin position="263"/>
        <end position="282"/>
    </location>
</feature>
<evidence type="ECO:0000313" key="4">
    <source>
        <dbReference type="Proteomes" id="UP000664399"/>
    </source>
</evidence>
<dbReference type="EMBL" id="JAFVMG010000012">
    <property type="protein sequence ID" value="MBO1328954.1"/>
    <property type="molecule type" value="Genomic_DNA"/>
</dbReference>
<gene>
    <name evidence="3" type="ORF">J2D75_10780</name>
</gene>
<feature type="transmembrane region" description="Helical" evidence="2">
    <location>
        <begin position="161"/>
        <end position="181"/>
    </location>
</feature>
<keyword evidence="2" id="KW-0812">Transmembrane</keyword>
<name>A0ABS3LNK7_9PROT</name>
<feature type="transmembrane region" description="Helical" evidence="2">
    <location>
        <begin position="231"/>
        <end position="251"/>
    </location>
</feature>
<sequence>MPDFPASGHPVSPSHTRQSVTRPTGSNAAQTTTHGTARAPHLICQGLVASALFSTTFVLNRAMSLHGGPWVWSATLRYIETALLLTLWLLLTKGPTYLGKLGRLFLRRIGFWLGAGGVGYGVFYACCCFAANHAPGWIVAATWQGTIIATPLVLRAFGEKVPLRGLVFLGLIFTGIIGLNINRLMGGVPLEQVLAGVIPLSVAAFCYPVGNQLLNRLRHNTAPLYSPLQDPLAAVLLMTLGALPFLIGLTLIMHPPAPDMEQIATTGMIALVAGCLATPLFIHARNTSSNPYLIAAVDATQAGEVAFTLLGESLLTGHLSLGLADYAGLAAVMGGLAGFALSEETAAQEIEQDSGGDNTPTPH</sequence>
<proteinExistence type="predicted"/>
<feature type="compositionally biased region" description="Polar residues" evidence="1">
    <location>
        <begin position="13"/>
        <end position="32"/>
    </location>
</feature>
<reference evidence="3 4" key="1">
    <citation type="submission" date="2021-03" db="EMBL/GenBank/DDBJ databases">
        <title>The complete genome sequence of Acetobacter suratthaniensis TBRC 1719.</title>
        <authorList>
            <person name="Charoenyingcharoen P."/>
            <person name="Yukphan P."/>
        </authorList>
    </citation>
    <scope>NUCLEOTIDE SEQUENCE [LARGE SCALE GENOMIC DNA]</scope>
    <source>
        <strain evidence="3 4">TBRC 1719</strain>
    </source>
</reference>
<dbReference type="InterPro" id="IPR032713">
    <property type="entry name" value="EmrE"/>
</dbReference>
<keyword evidence="2" id="KW-0472">Membrane</keyword>
<comment type="caution">
    <text evidence="3">The sequence shown here is derived from an EMBL/GenBank/DDBJ whole genome shotgun (WGS) entry which is preliminary data.</text>
</comment>